<evidence type="ECO:0000256" key="1">
    <source>
        <dbReference type="SAM" id="Phobius"/>
    </source>
</evidence>
<dbReference type="AlphaFoldDB" id="A0A2D3URE3"/>
<feature type="transmembrane region" description="Helical" evidence="1">
    <location>
        <begin position="107"/>
        <end position="126"/>
    </location>
</feature>
<evidence type="ECO:0000313" key="3">
    <source>
        <dbReference type="Proteomes" id="UP000225277"/>
    </source>
</evidence>
<dbReference type="Proteomes" id="UP000225277">
    <property type="component" value="Unassembled WGS sequence"/>
</dbReference>
<keyword evidence="1" id="KW-0472">Membrane</keyword>
<gene>
    <name evidence="2" type="ORF">RCC_12026</name>
</gene>
<dbReference type="RefSeq" id="XP_023621877.1">
    <property type="nucleotide sequence ID" value="XM_023766109.1"/>
</dbReference>
<evidence type="ECO:0000313" key="2">
    <source>
        <dbReference type="EMBL" id="CZT14980.1"/>
    </source>
</evidence>
<dbReference type="GeneID" id="35606586"/>
<reference evidence="2 3" key="1">
    <citation type="submission" date="2016-03" db="EMBL/GenBank/DDBJ databases">
        <authorList>
            <person name="Ploux O."/>
        </authorList>
    </citation>
    <scope>NUCLEOTIDE SEQUENCE [LARGE SCALE GENOMIC DNA]</scope>
    <source>
        <strain evidence="2 3">URUG2</strain>
    </source>
</reference>
<proteinExistence type="predicted"/>
<feature type="transmembrane region" description="Helical" evidence="1">
    <location>
        <begin position="77"/>
        <end position="100"/>
    </location>
</feature>
<name>A0A2D3URE3_9PEZI</name>
<feature type="transmembrane region" description="Helical" evidence="1">
    <location>
        <begin position="32"/>
        <end position="57"/>
    </location>
</feature>
<keyword evidence="1" id="KW-1133">Transmembrane helix</keyword>
<accession>A0A2D3URE3</accession>
<organism evidence="2 3">
    <name type="scientific">Ramularia collo-cygni</name>
    <dbReference type="NCBI Taxonomy" id="112498"/>
    <lineage>
        <taxon>Eukaryota</taxon>
        <taxon>Fungi</taxon>
        <taxon>Dikarya</taxon>
        <taxon>Ascomycota</taxon>
        <taxon>Pezizomycotina</taxon>
        <taxon>Dothideomycetes</taxon>
        <taxon>Dothideomycetidae</taxon>
        <taxon>Mycosphaerellales</taxon>
        <taxon>Mycosphaerellaceae</taxon>
        <taxon>Ramularia</taxon>
    </lineage>
</organism>
<keyword evidence="1" id="KW-0812">Transmembrane</keyword>
<sequence>MWQPYTEEIQRLQQTAEDAIEKFHSTAQTTSLALLITSLLITLLLSLITLSLFMLLITTNPDLSYERKFYITPLMRGITRVVFFGWQIFALGGLTAVAVGCCWFLDLGWVFGGVMVVVLGGCYGVYWSDLGPVPPPHGGDVKRGA</sequence>
<keyword evidence="3" id="KW-1185">Reference proteome</keyword>
<protein>
    <submittedName>
        <fullName evidence="2">Uncharacterized protein</fullName>
    </submittedName>
</protein>
<dbReference type="EMBL" id="FJUY01000001">
    <property type="protein sequence ID" value="CZT14980.1"/>
    <property type="molecule type" value="Genomic_DNA"/>
</dbReference>